<name>A0A326TW97_THEHA</name>
<evidence type="ECO:0000313" key="2">
    <source>
        <dbReference type="EMBL" id="PZW21095.1"/>
    </source>
</evidence>
<dbReference type="Proteomes" id="UP000248806">
    <property type="component" value="Unassembled WGS sequence"/>
</dbReference>
<proteinExistence type="predicted"/>
<reference evidence="2 3" key="1">
    <citation type="submission" date="2018-06" db="EMBL/GenBank/DDBJ databases">
        <title>Genomic Encyclopedia of Archaeal and Bacterial Type Strains, Phase II (KMG-II): from individual species to whole genera.</title>
        <authorList>
            <person name="Goeker M."/>
        </authorList>
    </citation>
    <scope>NUCLEOTIDE SEQUENCE [LARGE SCALE GENOMIC DNA]</scope>
    <source>
        <strain evidence="2 3">ATCC BAA-1881</strain>
    </source>
</reference>
<evidence type="ECO:0000256" key="1">
    <source>
        <dbReference type="SAM" id="MobiDB-lite"/>
    </source>
</evidence>
<organism evidence="2 3">
    <name type="scientific">Thermosporothrix hazakensis</name>
    <dbReference type="NCBI Taxonomy" id="644383"/>
    <lineage>
        <taxon>Bacteria</taxon>
        <taxon>Bacillati</taxon>
        <taxon>Chloroflexota</taxon>
        <taxon>Ktedonobacteria</taxon>
        <taxon>Ktedonobacterales</taxon>
        <taxon>Thermosporotrichaceae</taxon>
        <taxon>Thermosporothrix</taxon>
    </lineage>
</organism>
<feature type="compositionally biased region" description="Polar residues" evidence="1">
    <location>
        <begin position="72"/>
        <end position="105"/>
    </location>
</feature>
<dbReference type="RefSeq" id="WP_111325872.1">
    <property type="nucleotide sequence ID" value="NZ_BIFX01000002.1"/>
</dbReference>
<gene>
    <name evidence="2" type="ORF">EI42_05631</name>
</gene>
<feature type="region of interest" description="Disordered" evidence="1">
    <location>
        <begin position="69"/>
        <end position="105"/>
    </location>
</feature>
<dbReference type="AlphaFoldDB" id="A0A326TW97"/>
<evidence type="ECO:0008006" key="4">
    <source>
        <dbReference type="Google" id="ProtNLM"/>
    </source>
</evidence>
<sequence length="105" mass="11498">MVLLERCKEQAIRAWLQAHPGIALVSRDRGKMNTHSSGAPHVQEVLDRWHLLRNLGEMFQKGLAKALPTPAARSTSVSTGRYAQSVTIPPPTLNAQRASYASSPL</sequence>
<comment type="caution">
    <text evidence="2">The sequence shown here is derived from an EMBL/GenBank/DDBJ whole genome shotgun (WGS) entry which is preliminary data.</text>
</comment>
<protein>
    <recommendedName>
        <fullName evidence="4">Transposase</fullName>
    </recommendedName>
</protein>
<dbReference type="EMBL" id="QKUF01000036">
    <property type="protein sequence ID" value="PZW21095.1"/>
    <property type="molecule type" value="Genomic_DNA"/>
</dbReference>
<evidence type="ECO:0000313" key="3">
    <source>
        <dbReference type="Proteomes" id="UP000248806"/>
    </source>
</evidence>
<dbReference type="OrthoDB" id="143175at2"/>
<keyword evidence="3" id="KW-1185">Reference proteome</keyword>
<accession>A0A326TW97</accession>